<sequence length="133" mass="14025">MAGTFVPAELRYSRDHEWVEAGADGVWRVGITDFAQDQLGDVVYVDLPAVGDTVSAGEGCGEVESTKSVSDIVAPLSGEVTAVNDDLETSPEIINSEPYGGGWMFEVRAGDPAELAELLDAEAYTARVESEGA</sequence>
<dbReference type="SUPFAM" id="SSF51230">
    <property type="entry name" value="Single hybrid motif"/>
    <property type="match status" value="1"/>
</dbReference>
<dbReference type="PANTHER" id="PTHR11715:SF3">
    <property type="entry name" value="GLYCINE CLEAVAGE SYSTEM H PROTEIN-RELATED"/>
    <property type="match status" value="1"/>
</dbReference>
<evidence type="ECO:0000313" key="6">
    <source>
        <dbReference type="Proteomes" id="UP001500755"/>
    </source>
</evidence>
<protein>
    <recommendedName>
        <fullName evidence="3">Glycine cleavage system H protein</fullName>
    </recommendedName>
</protein>
<comment type="caution">
    <text evidence="5">The sequence shown here is derived from an EMBL/GenBank/DDBJ whole genome shotgun (WGS) entry which is preliminary data.</text>
</comment>
<evidence type="ECO:0000256" key="2">
    <source>
        <dbReference type="ARBA" id="ARBA00022823"/>
    </source>
</evidence>
<dbReference type="PROSITE" id="PS00189">
    <property type="entry name" value="LIPOYL"/>
    <property type="match status" value="1"/>
</dbReference>
<feature type="modified residue" description="N6-lipoyllysine" evidence="3">
    <location>
        <position position="67"/>
    </location>
</feature>
<dbReference type="RefSeq" id="WP_344308525.1">
    <property type="nucleotide sequence ID" value="NZ_BAAANO010000013.1"/>
</dbReference>
<dbReference type="Pfam" id="PF01597">
    <property type="entry name" value="GCV_H"/>
    <property type="match status" value="1"/>
</dbReference>
<dbReference type="InterPro" id="IPR003016">
    <property type="entry name" value="2-oxoA_DH_lipoyl-BS"/>
</dbReference>
<dbReference type="InterPro" id="IPR000089">
    <property type="entry name" value="Biotin_lipoyl"/>
</dbReference>
<dbReference type="PROSITE" id="PS50968">
    <property type="entry name" value="BIOTINYL_LIPOYL"/>
    <property type="match status" value="1"/>
</dbReference>
<comment type="cofactor">
    <cofactor evidence="3">
        <name>(R)-lipoate</name>
        <dbReference type="ChEBI" id="CHEBI:83088"/>
    </cofactor>
    <text evidence="3">Binds 1 lipoyl cofactor covalently.</text>
</comment>
<organism evidence="5 6">
    <name type="scientific">Brevibacterium samyangense</name>
    <dbReference type="NCBI Taxonomy" id="366888"/>
    <lineage>
        <taxon>Bacteria</taxon>
        <taxon>Bacillati</taxon>
        <taxon>Actinomycetota</taxon>
        <taxon>Actinomycetes</taxon>
        <taxon>Micrococcales</taxon>
        <taxon>Brevibacteriaceae</taxon>
        <taxon>Brevibacterium</taxon>
    </lineage>
</organism>
<reference evidence="5 6" key="1">
    <citation type="journal article" date="2019" name="Int. J. Syst. Evol. Microbiol.">
        <title>The Global Catalogue of Microorganisms (GCM) 10K type strain sequencing project: providing services to taxonomists for standard genome sequencing and annotation.</title>
        <authorList>
            <consortium name="The Broad Institute Genomics Platform"/>
            <consortium name="The Broad Institute Genome Sequencing Center for Infectious Disease"/>
            <person name="Wu L."/>
            <person name="Ma J."/>
        </authorList>
    </citation>
    <scope>NUCLEOTIDE SEQUENCE [LARGE SCALE GENOMIC DNA]</scope>
    <source>
        <strain evidence="5 6">JCM 14546</strain>
    </source>
</reference>
<comment type="subunit">
    <text evidence="3">The glycine cleavage system is composed of four proteins: P, T, L and H.</text>
</comment>
<dbReference type="NCBIfam" id="TIGR00527">
    <property type="entry name" value="gcvH"/>
    <property type="match status" value="1"/>
</dbReference>
<dbReference type="InterPro" id="IPR011053">
    <property type="entry name" value="Single_hybrid_motif"/>
</dbReference>
<keyword evidence="6" id="KW-1185">Reference proteome</keyword>
<dbReference type="Gene3D" id="2.40.50.100">
    <property type="match status" value="1"/>
</dbReference>
<comment type="similarity">
    <text evidence="1 3">Belongs to the GcvH family.</text>
</comment>
<dbReference type="PANTHER" id="PTHR11715">
    <property type="entry name" value="GLYCINE CLEAVAGE SYSTEM H PROTEIN"/>
    <property type="match status" value="1"/>
</dbReference>
<dbReference type="HAMAP" id="MF_00272">
    <property type="entry name" value="GcvH"/>
    <property type="match status" value="1"/>
</dbReference>
<comment type="function">
    <text evidence="3">The glycine cleavage system catalyzes the degradation of glycine. The H protein shuttles the methylamine group of glycine from the P protein to the T protein.</text>
</comment>
<dbReference type="NCBIfam" id="NF002270">
    <property type="entry name" value="PRK01202.1"/>
    <property type="match status" value="1"/>
</dbReference>
<dbReference type="InterPro" id="IPR002930">
    <property type="entry name" value="GCV_H"/>
</dbReference>
<gene>
    <name evidence="5" type="primary">gcvH_1</name>
    <name evidence="3" type="synonym">gcvH</name>
    <name evidence="5" type="ORF">GCM10009755_14310</name>
</gene>
<evidence type="ECO:0000259" key="4">
    <source>
        <dbReference type="PROSITE" id="PS50968"/>
    </source>
</evidence>
<feature type="domain" description="Lipoyl-binding" evidence="4">
    <location>
        <begin position="26"/>
        <end position="108"/>
    </location>
</feature>
<evidence type="ECO:0000256" key="1">
    <source>
        <dbReference type="ARBA" id="ARBA00009249"/>
    </source>
</evidence>
<name>A0ABN2TDI0_9MICO</name>
<keyword evidence="2 3" id="KW-0450">Lipoyl</keyword>
<proteinExistence type="inferred from homology"/>
<dbReference type="EMBL" id="BAAANO010000013">
    <property type="protein sequence ID" value="GAA2005681.1"/>
    <property type="molecule type" value="Genomic_DNA"/>
</dbReference>
<dbReference type="CDD" id="cd06848">
    <property type="entry name" value="GCS_H"/>
    <property type="match status" value="1"/>
</dbReference>
<dbReference type="InterPro" id="IPR017453">
    <property type="entry name" value="GCV_H_sub"/>
</dbReference>
<evidence type="ECO:0000256" key="3">
    <source>
        <dbReference type="HAMAP-Rule" id="MF_00272"/>
    </source>
</evidence>
<accession>A0ABN2TDI0</accession>
<evidence type="ECO:0000313" key="5">
    <source>
        <dbReference type="EMBL" id="GAA2005681.1"/>
    </source>
</evidence>
<dbReference type="Proteomes" id="UP001500755">
    <property type="component" value="Unassembled WGS sequence"/>
</dbReference>
<dbReference type="InterPro" id="IPR033753">
    <property type="entry name" value="GCV_H/Fam206"/>
</dbReference>